<feature type="domain" description="Thioredoxin" evidence="2">
    <location>
        <begin position="72"/>
        <end position="152"/>
    </location>
</feature>
<feature type="compositionally biased region" description="Acidic residues" evidence="1">
    <location>
        <begin position="206"/>
        <end position="215"/>
    </location>
</feature>
<evidence type="ECO:0000256" key="1">
    <source>
        <dbReference type="SAM" id="MobiDB-lite"/>
    </source>
</evidence>
<name>A0A061S7V9_9CHLO</name>
<proteinExistence type="predicted"/>
<protein>
    <submittedName>
        <fullName evidence="3">Thioredoxin-like protein</fullName>
    </submittedName>
</protein>
<accession>A0A061S7V9</accession>
<gene>
    <name evidence="3" type="ORF">TSPGSL018_8364</name>
</gene>
<dbReference type="InterPro" id="IPR013766">
    <property type="entry name" value="Thioredoxin_domain"/>
</dbReference>
<dbReference type="Gene3D" id="3.40.30.10">
    <property type="entry name" value="Glutaredoxin"/>
    <property type="match status" value="1"/>
</dbReference>
<sequence length="215" mass="25044">MDAQAGLEQHVLTVARALEEQVDSEISKLDNLGESEIDQIRSKRIQEMKRMQEKRQLWLSNGHGEYREIFGEKEFFKEMKGVERMVCHFYRDNWPCKVMDKHLAILAQSHIETKFVRIHAEKSPYLVEKLKIFMLPTLALIKKEKVEDYIVGFDPFGGTDDFSTDVVFQHLEAKEMVFPDEQRVQVTARTTREARSIRKGGIQTTESDEDSDFGD</sequence>
<reference evidence="3" key="1">
    <citation type="submission" date="2014-05" db="EMBL/GenBank/DDBJ databases">
        <title>The transcriptome of the halophilic microalga Tetraselmis sp. GSL018 isolated from the Great Salt Lake, Utah.</title>
        <authorList>
            <person name="Jinkerson R.E."/>
            <person name="D'Adamo S."/>
            <person name="Posewitz M.C."/>
        </authorList>
    </citation>
    <scope>NUCLEOTIDE SEQUENCE</scope>
    <source>
        <strain evidence="3">GSL018</strain>
    </source>
</reference>
<dbReference type="InterPro" id="IPR036249">
    <property type="entry name" value="Thioredoxin-like_sf"/>
</dbReference>
<dbReference type="Pfam" id="PF00085">
    <property type="entry name" value="Thioredoxin"/>
    <property type="match status" value="1"/>
</dbReference>
<dbReference type="CDD" id="cd02989">
    <property type="entry name" value="Phd_like_TxnDC9"/>
    <property type="match status" value="1"/>
</dbReference>
<dbReference type="SUPFAM" id="SSF52833">
    <property type="entry name" value="Thioredoxin-like"/>
    <property type="match status" value="1"/>
</dbReference>
<feature type="region of interest" description="Disordered" evidence="1">
    <location>
        <begin position="189"/>
        <end position="215"/>
    </location>
</feature>
<evidence type="ECO:0000313" key="3">
    <source>
        <dbReference type="EMBL" id="JAC81242.1"/>
    </source>
</evidence>
<organism evidence="3">
    <name type="scientific">Tetraselmis sp. GSL018</name>
    <dbReference type="NCBI Taxonomy" id="582737"/>
    <lineage>
        <taxon>Eukaryota</taxon>
        <taxon>Viridiplantae</taxon>
        <taxon>Chlorophyta</taxon>
        <taxon>core chlorophytes</taxon>
        <taxon>Chlorodendrophyceae</taxon>
        <taxon>Chlorodendrales</taxon>
        <taxon>Chlorodendraceae</taxon>
        <taxon>Tetraselmis</taxon>
    </lineage>
</organism>
<dbReference type="EMBL" id="GBEZ01003930">
    <property type="protein sequence ID" value="JAC81242.1"/>
    <property type="molecule type" value="Transcribed_RNA"/>
</dbReference>
<dbReference type="AlphaFoldDB" id="A0A061S7V9"/>
<dbReference type="PANTHER" id="PTHR21148">
    <property type="entry name" value="THIOREDOXIN DOMAIN-CONTAINING PROTEIN 9"/>
    <property type="match status" value="1"/>
</dbReference>
<evidence type="ECO:0000259" key="2">
    <source>
        <dbReference type="Pfam" id="PF00085"/>
    </source>
</evidence>